<dbReference type="Pfam" id="PF00122">
    <property type="entry name" value="E1-E2_ATPase"/>
    <property type="match status" value="1"/>
</dbReference>
<gene>
    <name evidence="21" type="ORF">SAMN04487824_11239</name>
</gene>
<feature type="transmembrane region" description="Helical" evidence="19">
    <location>
        <begin position="779"/>
        <end position="807"/>
    </location>
</feature>
<sequence>MTKPTTIIRGLLAGTPKASAIHAHQTSNRQDRGEKNQRDWLRHLSALPAADVLDELASSERGLTQAEVDSSRAFYGSNVPVEVRRVSPVRRLLASFADPFTYILLAIAAISVVTDVVLVAPQDRNPTAPAIIAVMVLISGGMRFVQDTRSSNAADALGRMIETTANVQRAEAGRIEVPLEDVVVGDVVHLAAGDVVPADVRLLKAHDLFVSQASLTGEFEALEKDAAPNADAATAPVTDLANVALMGSTVVSGTALAVVAAVGAHTLFGASTATLGKSREDTAFDLGISQTSRLLVRLMACVMPLVFLICGLTKGNWLDALLFSLSVAVGLTPEMLPMLVTTCLGKGAVDLSRRKVIVKRLDAIQDLGAIDVLCTDKTGTLTQNRVVLERHLDVMGRDNADVLRWAFINSYFETGLRNLIDSAIIRRAVEVAPDEGRVPSAEELTDRYFRVDELPFDYERRRVSVVVGDAAGRTLMITKGAIEEVLQVCATAELDGRALPLSAELRADVLARARDMANQGMRVLGVAKKADPAGAGTLTCTDEKDMAFVGYLAFLDPPKDTAAAAIRALDGLGIQTRVLTGDSAGVAVHVCRAIGIPVTGVLTGSEVEGMGDAELSERVRTTTVFAKLSPDQKARVVGLMRAQGHAVGYMGDGVNDAAAMRASDCGISVDSAVDVAREAADIILLEKDLMVLEHGIECGRRTYANMVKYVKMTVSSNFGNIFSVLVASVFLPFLPMTAVQLLLMNLMYDVTCTAIPWDNVDADLMRAPRRWDTASIRSFMLRIGPVSSVFDVVTFALLFFLVCPAAAGGAWGTLGAHGRELFASTFQAGWFVESMVTQTLVVHLIRTSRTPVLQSHACWQLTTLGLAGIALAVLVPFTPMGEALGMAPLPAAYFALLALVAAGYVACVAVAKQLYLRSHKTLL</sequence>
<keyword evidence="7" id="KW-0997">Cell inner membrane</keyword>
<keyword evidence="8" id="KW-0597">Phosphoprotein</keyword>
<dbReference type="SUPFAM" id="SSF81665">
    <property type="entry name" value="Calcium ATPase, transmembrane domain M"/>
    <property type="match status" value="1"/>
</dbReference>
<evidence type="ECO:0000256" key="13">
    <source>
        <dbReference type="ARBA" id="ARBA00022967"/>
    </source>
</evidence>
<evidence type="ECO:0000256" key="2">
    <source>
        <dbReference type="ARBA" id="ARBA00004429"/>
    </source>
</evidence>
<dbReference type="RefSeq" id="WP_090846646.1">
    <property type="nucleotide sequence ID" value="NZ_FMZL01000012.1"/>
</dbReference>
<evidence type="ECO:0000313" key="21">
    <source>
        <dbReference type="EMBL" id="SDC39268.1"/>
    </source>
</evidence>
<dbReference type="InterPro" id="IPR001757">
    <property type="entry name" value="P_typ_ATPase"/>
</dbReference>
<dbReference type="InterPro" id="IPR008250">
    <property type="entry name" value="ATPase_P-typ_transduc_dom_A_sf"/>
</dbReference>
<organism evidence="21 22">
    <name type="scientific">Parafannyhessea umbonata</name>
    <dbReference type="NCBI Taxonomy" id="604330"/>
    <lineage>
        <taxon>Bacteria</taxon>
        <taxon>Bacillati</taxon>
        <taxon>Actinomycetota</taxon>
        <taxon>Coriobacteriia</taxon>
        <taxon>Coriobacteriales</taxon>
        <taxon>Atopobiaceae</taxon>
        <taxon>Parafannyhessea</taxon>
    </lineage>
</organism>
<dbReference type="GO" id="GO:0016887">
    <property type="term" value="F:ATP hydrolysis activity"/>
    <property type="evidence" value="ECO:0007669"/>
    <property type="project" value="InterPro"/>
</dbReference>
<dbReference type="NCBIfam" id="TIGR01524">
    <property type="entry name" value="ATPase-IIIB_Mg"/>
    <property type="match status" value="1"/>
</dbReference>
<dbReference type="Gene3D" id="3.40.1110.10">
    <property type="entry name" value="Calcium-transporting ATPase, cytoplasmic domain N"/>
    <property type="match status" value="1"/>
</dbReference>
<feature type="transmembrane region" description="Helical" evidence="19">
    <location>
        <begin position="827"/>
        <end position="845"/>
    </location>
</feature>
<dbReference type="InterPro" id="IPR044492">
    <property type="entry name" value="P_typ_ATPase_HD_dom"/>
</dbReference>
<name>A0A1G6L819_9ACTN</name>
<keyword evidence="9 19" id="KW-0812">Transmembrane</keyword>
<feature type="transmembrane region" description="Helical" evidence="19">
    <location>
        <begin position="126"/>
        <end position="145"/>
    </location>
</feature>
<dbReference type="InterPro" id="IPR006068">
    <property type="entry name" value="ATPase_P-typ_cation-transptr_C"/>
</dbReference>
<protein>
    <recommendedName>
        <fullName evidence="5">Magnesium-transporting ATPase, P-type 1</fullName>
        <ecNumber evidence="4">7.2.2.14</ecNumber>
    </recommendedName>
    <alternativeName>
        <fullName evidence="16">Mg(2+) transport ATPase, P-type 1</fullName>
    </alternativeName>
</protein>
<dbReference type="InterPro" id="IPR023298">
    <property type="entry name" value="ATPase_P-typ_TM_dom_sf"/>
</dbReference>
<dbReference type="NCBIfam" id="NF011702">
    <property type="entry name" value="PRK15122.1"/>
    <property type="match status" value="1"/>
</dbReference>
<comment type="similarity">
    <text evidence="3">Belongs to the cation transport ATPase (P-type) (TC 3.A.3) family. Type IIIB subfamily.</text>
</comment>
<evidence type="ECO:0000256" key="15">
    <source>
        <dbReference type="ARBA" id="ARBA00023136"/>
    </source>
</evidence>
<keyword evidence="14 19" id="KW-1133">Transmembrane helix</keyword>
<dbReference type="PANTHER" id="PTHR42861">
    <property type="entry name" value="CALCIUM-TRANSPORTING ATPASE"/>
    <property type="match status" value="1"/>
</dbReference>
<comment type="catalytic activity">
    <reaction evidence="18">
        <text>ATP + H2O = ADP + phosphate + H(+)</text>
        <dbReference type="Rhea" id="RHEA:13065"/>
        <dbReference type="ChEBI" id="CHEBI:15377"/>
        <dbReference type="ChEBI" id="CHEBI:15378"/>
        <dbReference type="ChEBI" id="CHEBI:30616"/>
        <dbReference type="ChEBI" id="CHEBI:43474"/>
        <dbReference type="ChEBI" id="CHEBI:456216"/>
    </reaction>
</comment>
<proteinExistence type="inferred from homology"/>
<keyword evidence="13" id="KW-1278">Translocase</keyword>
<keyword evidence="15 19" id="KW-0472">Membrane</keyword>
<dbReference type="PROSITE" id="PS00154">
    <property type="entry name" value="ATPASE_E1_E2"/>
    <property type="match status" value="1"/>
</dbReference>
<dbReference type="GO" id="GO:0005524">
    <property type="term" value="F:ATP binding"/>
    <property type="evidence" value="ECO:0007669"/>
    <property type="project" value="UniProtKB-KW"/>
</dbReference>
<keyword evidence="11" id="KW-0067">ATP-binding</keyword>
<dbReference type="InterPro" id="IPR036412">
    <property type="entry name" value="HAD-like_sf"/>
</dbReference>
<evidence type="ECO:0000256" key="6">
    <source>
        <dbReference type="ARBA" id="ARBA00022475"/>
    </source>
</evidence>
<dbReference type="NCBIfam" id="TIGR01494">
    <property type="entry name" value="ATPase_P-type"/>
    <property type="match status" value="2"/>
</dbReference>
<feature type="transmembrane region" description="Helical" evidence="19">
    <location>
        <begin position="100"/>
        <end position="120"/>
    </location>
</feature>
<dbReference type="SUPFAM" id="SSF81653">
    <property type="entry name" value="Calcium ATPase, transduction domain A"/>
    <property type="match status" value="1"/>
</dbReference>
<dbReference type="InterPro" id="IPR059000">
    <property type="entry name" value="ATPase_P-type_domA"/>
</dbReference>
<dbReference type="InterPro" id="IPR018303">
    <property type="entry name" value="ATPase_P-typ_P_site"/>
</dbReference>
<reference evidence="22" key="1">
    <citation type="submission" date="2016-10" db="EMBL/GenBank/DDBJ databases">
        <authorList>
            <person name="Varghese N."/>
            <person name="Submissions S."/>
        </authorList>
    </citation>
    <scope>NUCLEOTIDE SEQUENCE [LARGE SCALE GENOMIC DNA]</scope>
    <source>
        <strain evidence="22">DSM 22619</strain>
    </source>
</reference>
<comment type="subcellular location">
    <subcellularLocation>
        <location evidence="2">Cell inner membrane</location>
        <topology evidence="2">Multi-pass membrane protein</topology>
    </subcellularLocation>
</comment>
<dbReference type="SFLD" id="SFLDF00027">
    <property type="entry name" value="p-type_atpase"/>
    <property type="match status" value="1"/>
</dbReference>
<feature type="transmembrane region" description="Helical" evidence="19">
    <location>
        <begin position="320"/>
        <end position="345"/>
    </location>
</feature>
<evidence type="ECO:0000256" key="19">
    <source>
        <dbReference type="SAM" id="Phobius"/>
    </source>
</evidence>
<dbReference type="Gene3D" id="2.70.150.10">
    <property type="entry name" value="Calcium-transporting ATPase, cytoplasmic transduction domain A"/>
    <property type="match status" value="1"/>
</dbReference>
<dbReference type="InterPro" id="IPR023299">
    <property type="entry name" value="ATPase_P-typ_cyto_dom_N"/>
</dbReference>
<dbReference type="EMBL" id="FMZL01000012">
    <property type="protein sequence ID" value="SDC39268.1"/>
    <property type="molecule type" value="Genomic_DNA"/>
</dbReference>
<comment type="catalytic activity">
    <reaction evidence="17">
        <text>Mg(2+)(out) + ATP + H2O = Mg(2+)(in) + ADP + phosphate + H(+)</text>
        <dbReference type="Rhea" id="RHEA:10260"/>
        <dbReference type="ChEBI" id="CHEBI:15377"/>
        <dbReference type="ChEBI" id="CHEBI:15378"/>
        <dbReference type="ChEBI" id="CHEBI:18420"/>
        <dbReference type="ChEBI" id="CHEBI:30616"/>
        <dbReference type="ChEBI" id="CHEBI:43474"/>
        <dbReference type="ChEBI" id="CHEBI:456216"/>
        <dbReference type="EC" id="7.2.2.14"/>
    </reaction>
</comment>
<feature type="transmembrane region" description="Helical" evidence="19">
    <location>
        <begin position="857"/>
        <end position="879"/>
    </location>
</feature>
<feature type="transmembrane region" description="Helical" evidence="19">
    <location>
        <begin position="891"/>
        <end position="911"/>
    </location>
</feature>
<evidence type="ECO:0000256" key="10">
    <source>
        <dbReference type="ARBA" id="ARBA00022741"/>
    </source>
</evidence>
<dbReference type="SFLD" id="SFLDG00002">
    <property type="entry name" value="C1.7:_P-type_atpase_like"/>
    <property type="match status" value="1"/>
</dbReference>
<keyword evidence="12" id="KW-0460">Magnesium</keyword>
<dbReference type="Gene3D" id="3.40.50.1000">
    <property type="entry name" value="HAD superfamily/HAD-like"/>
    <property type="match status" value="1"/>
</dbReference>
<dbReference type="Proteomes" id="UP000198528">
    <property type="component" value="Unassembled WGS sequence"/>
</dbReference>
<dbReference type="InterPro" id="IPR023214">
    <property type="entry name" value="HAD_sf"/>
</dbReference>
<evidence type="ECO:0000256" key="7">
    <source>
        <dbReference type="ARBA" id="ARBA00022519"/>
    </source>
</evidence>
<evidence type="ECO:0000256" key="14">
    <source>
        <dbReference type="ARBA" id="ARBA00022989"/>
    </source>
</evidence>
<dbReference type="Gene3D" id="1.20.1110.10">
    <property type="entry name" value="Calcium-transporting ATPase, transmembrane domain"/>
    <property type="match status" value="1"/>
</dbReference>
<dbReference type="InterPro" id="IPR006415">
    <property type="entry name" value="P-type_ATPase_IIIB"/>
</dbReference>
<dbReference type="Pfam" id="PF13246">
    <property type="entry name" value="Cation_ATPase"/>
    <property type="match status" value="1"/>
</dbReference>
<dbReference type="SMART" id="SM00831">
    <property type="entry name" value="Cation_ATPase_N"/>
    <property type="match status" value="1"/>
</dbReference>
<evidence type="ECO:0000259" key="20">
    <source>
        <dbReference type="SMART" id="SM00831"/>
    </source>
</evidence>
<dbReference type="EC" id="7.2.2.14" evidence="4"/>
<evidence type="ECO:0000256" key="18">
    <source>
        <dbReference type="ARBA" id="ARBA00049360"/>
    </source>
</evidence>
<dbReference type="PRINTS" id="PR01836">
    <property type="entry name" value="MGATPASE"/>
</dbReference>
<evidence type="ECO:0000256" key="17">
    <source>
        <dbReference type="ARBA" id="ARBA00047295"/>
    </source>
</evidence>
<dbReference type="Pfam" id="PF00690">
    <property type="entry name" value="Cation_ATPase_N"/>
    <property type="match status" value="1"/>
</dbReference>
<dbReference type="InterPro" id="IPR004014">
    <property type="entry name" value="ATPase_P-typ_cation-transptr_N"/>
</dbReference>
<keyword evidence="6" id="KW-1003">Cell membrane</keyword>
<keyword evidence="22" id="KW-1185">Reference proteome</keyword>
<dbReference type="GO" id="GO:0015444">
    <property type="term" value="F:P-type magnesium transporter activity"/>
    <property type="evidence" value="ECO:0007669"/>
    <property type="project" value="UniProtKB-EC"/>
</dbReference>
<evidence type="ECO:0000313" key="22">
    <source>
        <dbReference type="Proteomes" id="UP000198528"/>
    </source>
</evidence>
<accession>A0A1G6L819</accession>
<evidence type="ECO:0000256" key="5">
    <source>
        <dbReference type="ARBA" id="ARBA00013555"/>
    </source>
</evidence>
<evidence type="ECO:0000256" key="3">
    <source>
        <dbReference type="ARBA" id="ARBA00008746"/>
    </source>
</evidence>
<comment type="function">
    <text evidence="1">Mediates magnesium influx to the cytosol.</text>
</comment>
<evidence type="ECO:0000256" key="4">
    <source>
        <dbReference type="ARBA" id="ARBA00012786"/>
    </source>
</evidence>
<evidence type="ECO:0000256" key="11">
    <source>
        <dbReference type="ARBA" id="ARBA00022840"/>
    </source>
</evidence>
<evidence type="ECO:0000256" key="12">
    <source>
        <dbReference type="ARBA" id="ARBA00022842"/>
    </source>
</evidence>
<dbReference type="GO" id="GO:0005886">
    <property type="term" value="C:plasma membrane"/>
    <property type="evidence" value="ECO:0007669"/>
    <property type="project" value="UniProtKB-SubCell"/>
</dbReference>
<dbReference type="CDD" id="cd02077">
    <property type="entry name" value="P-type_ATPase_Mg"/>
    <property type="match status" value="1"/>
</dbReference>
<evidence type="ECO:0000256" key="8">
    <source>
        <dbReference type="ARBA" id="ARBA00022553"/>
    </source>
</evidence>
<dbReference type="SUPFAM" id="SSF56784">
    <property type="entry name" value="HAD-like"/>
    <property type="match status" value="1"/>
</dbReference>
<evidence type="ECO:0000256" key="1">
    <source>
        <dbReference type="ARBA" id="ARBA00003954"/>
    </source>
</evidence>
<dbReference type="AlphaFoldDB" id="A0A1G6L819"/>
<feature type="transmembrane region" description="Helical" evidence="19">
    <location>
        <begin position="294"/>
        <end position="314"/>
    </location>
</feature>
<feature type="domain" description="Cation-transporting P-type ATPase N-terminal" evidence="20">
    <location>
        <begin position="43"/>
        <end position="116"/>
    </location>
</feature>
<dbReference type="SFLD" id="SFLDS00003">
    <property type="entry name" value="Haloacid_Dehalogenase"/>
    <property type="match status" value="1"/>
</dbReference>
<dbReference type="Pfam" id="PF00689">
    <property type="entry name" value="Cation_ATPase_C"/>
    <property type="match status" value="1"/>
</dbReference>
<evidence type="ECO:0000256" key="16">
    <source>
        <dbReference type="ARBA" id="ARBA00029806"/>
    </source>
</evidence>
<keyword evidence="10" id="KW-0547">Nucleotide-binding</keyword>
<evidence type="ECO:0000256" key="9">
    <source>
        <dbReference type="ARBA" id="ARBA00022692"/>
    </source>
</evidence>